<evidence type="ECO:0000313" key="2">
    <source>
        <dbReference type="EMBL" id="RPB17673.1"/>
    </source>
</evidence>
<evidence type="ECO:0000259" key="1">
    <source>
        <dbReference type="Pfam" id="PF24476"/>
    </source>
</evidence>
<keyword evidence="3" id="KW-1185">Reference proteome</keyword>
<evidence type="ECO:0000313" key="3">
    <source>
        <dbReference type="Proteomes" id="UP000277580"/>
    </source>
</evidence>
<dbReference type="PANTHER" id="PTHR35186:SF4">
    <property type="entry name" value="PRION-INHIBITION AND PROPAGATION HELO DOMAIN-CONTAINING PROTEIN"/>
    <property type="match status" value="1"/>
</dbReference>
<dbReference type="InterPro" id="IPR056002">
    <property type="entry name" value="DUF7580"/>
</dbReference>
<protein>
    <recommendedName>
        <fullName evidence="1">DUF7580 domain-containing protein</fullName>
    </recommendedName>
</protein>
<feature type="domain" description="DUF7580" evidence="1">
    <location>
        <begin position="214"/>
        <end position="339"/>
    </location>
</feature>
<sequence length="355" mass="39794">MGNTSPDLTYNTSNLTKSASAVNFYLILTKEIGNQNINLNSDDRCECTCITISSEVQQSLPGNPNQKSHRIPDPKRIIKFGDIETSSARAIITVTDDSQPSKKRAMSIDLGTGKKRLKLEFSETNHKAHPTTICTATVDIQTNNITHDIDENSATLSITSRDIIEIDSLCLRLAKLRPDVRGRELLGKISINERDHLTRHSCLMYREPLVSGFTSRTSLEAILTRPDKECLLPIVERLKIAHRLSLSLLYFGPSSPSWFQERWRSRDIFFFLKLQLPDNGYTLDPYVVPCFSVTAKPPSINANTPTTPLKGIALNEQLFSLAIVLIEIAFGETLLNIYEPKEIPKKDGDDFYGNP</sequence>
<dbReference type="PANTHER" id="PTHR35186">
    <property type="entry name" value="ANK_REP_REGION DOMAIN-CONTAINING PROTEIN"/>
    <property type="match status" value="1"/>
</dbReference>
<reference evidence="2 3" key="1">
    <citation type="journal article" date="2018" name="Nat. Ecol. Evol.">
        <title>Pezizomycetes genomes reveal the molecular basis of ectomycorrhizal truffle lifestyle.</title>
        <authorList>
            <person name="Murat C."/>
            <person name="Payen T."/>
            <person name="Noel B."/>
            <person name="Kuo A."/>
            <person name="Morin E."/>
            <person name="Chen J."/>
            <person name="Kohler A."/>
            <person name="Krizsan K."/>
            <person name="Balestrini R."/>
            <person name="Da Silva C."/>
            <person name="Montanini B."/>
            <person name="Hainaut M."/>
            <person name="Levati E."/>
            <person name="Barry K.W."/>
            <person name="Belfiori B."/>
            <person name="Cichocki N."/>
            <person name="Clum A."/>
            <person name="Dockter R.B."/>
            <person name="Fauchery L."/>
            <person name="Guy J."/>
            <person name="Iotti M."/>
            <person name="Le Tacon F."/>
            <person name="Lindquist E.A."/>
            <person name="Lipzen A."/>
            <person name="Malagnac F."/>
            <person name="Mello A."/>
            <person name="Molinier V."/>
            <person name="Miyauchi S."/>
            <person name="Poulain J."/>
            <person name="Riccioni C."/>
            <person name="Rubini A."/>
            <person name="Sitrit Y."/>
            <person name="Splivallo R."/>
            <person name="Traeger S."/>
            <person name="Wang M."/>
            <person name="Zifcakova L."/>
            <person name="Wipf D."/>
            <person name="Zambonelli A."/>
            <person name="Paolocci F."/>
            <person name="Nowrousian M."/>
            <person name="Ottonello S."/>
            <person name="Baldrian P."/>
            <person name="Spatafora J.W."/>
            <person name="Henrissat B."/>
            <person name="Nagy L.G."/>
            <person name="Aury J.M."/>
            <person name="Wincker P."/>
            <person name="Grigoriev I.V."/>
            <person name="Bonfante P."/>
            <person name="Martin F.M."/>
        </authorList>
    </citation>
    <scope>NUCLEOTIDE SEQUENCE [LARGE SCALE GENOMIC DNA]</scope>
    <source>
        <strain evidence="2 3">CCBAS932</strain>
    </source>
</reference>
<proteinExistence type="predicted"/>
<dbReference type="InParanoid" id="A0A3N4L4B9"/>
<organism evidence="2 3">
    <name type="scientific">Morchella conica CCBAS932</name>
    <dbReference type="NCBI Taxonomy" id="1392247"/>
    <lineage>
        <taxon>Eukaryota</taxon>
        <taxon>Fungi</taxon>
        <taxon>Dikarya</taxon>
        <taxon>Ascomycota</taxon>
        <taxon>Pezizomycotina</taxon>
        <taxon>Pezizomycetes</taxon>
        <taxon>Pezizales</taxon>
        <taxon>Morchellaceae</taxon>
        <taxon>Morchella</taxon>
    </lineage>
</organism>
<dbReference type="Proteomes" id="UP000277580">
    <property type="component" value="Unassembled WGS sequence"/>
</dbReference>
<dbReference type="EMBL" id="ML119105">
    <property type="protein sequence ID" value="RPB17673.1"/>
    <property type="molecule type" value="Genomic_DNA"/>
</dbReference>
<dbReference type="AlphaFoldDB" id="A0A3N4L4B9"/>
<accession>A0A3N4L4B9</accession>
<gene>
    <name evidence="2" type="ORF">P167DRAFT_7178</name>
</gene>
<name>A0A3N4L4B9_9PEZI</name>
<dbReference type="OrthoDB" id="5368595at2759"/>
<dbReference type="Pfam" id="PF24476">
    <property type="entry name" value="DUF7580"/>
    <property type="match status" value="1"/>
</dbReference>
<dbReference type="STRING" id="1392247.A0A3N4L4B9"/>